<feature type="transmembrane region" description="Helical" evidence="1">
    <location>
        <begin position="31"/>
        <end position="49"/>
    </location>
</feature>
<evidence type="ECO:0000313" key="2">
    <source>
        <dbReference type="EMBL" id="KPJ69815.1"/>
    </source>
</evidence>
<evidence type="ECO:0000256" key="1">
    <source>
        <dbReference type="SAM" id="Phobius"/>
    </source>
</evidence>
<gene>
    <name evidence="2" type="ORF">AMJ44_02245</name>
</gene>
<feature type="transmembrane region" description="Helical" evidence="1">
    <location>
        <begin position="148"/>
        <end position="168"/>
    </location>
</feature>
<sequence>MGRRFLPPKWNILFVLIIALNPWMITYSQTARMYIFFSASLILFATLLFRWEGNGRWSSLLIAFIAYLMAQQFHALAIFSSFLFFFPYVTHPSTKRLLQSSSAFILAGITFLAQRSWQSAEYGTTLAQTMSTSLDNLSAFEFLSAHHLSSIAALFLLCLFTLGMAFHIQQNKSMTFMISIAFFTGAIVASFFVQYHAAFLLYCCGIILFLRSSGPRIYLFVLTLLLLVLFFSQFYFISNSNIYPNIRKILKAFVGNFSIYAYLMFFEKFSIGLLLYTFPFLYAVRRIVTGLRVPDHFLFFFISILFPLFCQSFFIWYFPPRFSFQFVPIFVLSCLAGVFCLENCFITRFRSYRLKYYIVAACLLFLGFIKPLELKGTINPSCKKFPDHKGAGFFMQTINLQPGDLVLAEDVLHQVYYLGKVDYWLRGLSDAKGRVRETDGVLVNIYTNTPLIGTGEELGGLFKNTKRGFIYIIGSGETADFKSYFLSNGILDVLKEHTPQAELVYTGCDSKTLIWRFPPLDSPDDIFSQSKHLSQNR</sequence>
<feature type="transmembrane region" description="Helical" evidence="1">
    <location>
        <begin position="324"/>
        <end position="342"/>
    </location>
</feature>
<feature type="transmembrane region" description="Helical" evidence="1">
    <location>
        <begin position="296"/>
        <end position="318"/>
    </location>
</feature>
<feature type="transmembrane region" description="Helical" evidence="1">
    <location>
        <begin position="61"/>
        <end position="85"/>
    </location>
</feature>
<accession>A0A0S7Y4Z7</accession>
<protein>
    <recommendedName>
        <fullName evidence="4">Glycosyltransferase RgtA/B/C/D-like domain-containing protein</fullName>
    </recommendedName>
</protein>
<evidence type="ECO:0008006" key="4">
    <source>
        <dbReference type="Google" id="ProtNLM"/>
    </source>
</evidence>
<keyword evidence="1" id="KW-0812">Transmembrane</keyword>
<keyword evidence="1" id="KW-1133">Transmembrane helix</keyword>
<feature type="transmembrane region" description="Helical" evidence="1">
    <location>
        <begin position="217"/>
        <end position="237"/>
    </location>
</feature>
<evidence type="ECO:0000313" key="3">
    <source>
        <dbReference type="Proteomes" id="UP000051861"/>
    </source>
</evidence>
<dbReference type="Proteomes" id="UP000051861">
    <property type="component" value="Unassembled WGS sequence"/>
</dbReference>
<name>A0A0S7Y4Z7_UNCSA</name>
<comment type="caution">
    <text evidence="2">The sequence shown here is derived from an EMBL/GenBank/DDBJ whole genome shotgun (WGS) entry which is preliminary data.</text>
</comment>
<dbReference type="EMBL" id="LIZX01000013">
    <property type="protein sequence ID" value="KPJ69815.1"/>
    <property type="molecule type" value="Genomic_DNA"/>
</dbReference>
<proteinExistence type="predicted"/>
<feature type="transmembrane region" description="Helical" evidence="1">
    <location>
        <begin position="7"/>
        <end position="25"/>
    </location>
</feature>
<feature type="transmembrane region" description="Helical" evidence="1">
    <location>
        <begin position="180"/>
        <end position="210"/>
    </location>
</feature>
<keyword evidence="1" id="KW-0472">Membrane</keyword>
<feature type="transmembrane region" description="Helical" evidence="1">
    <location>
        <begin position="257"/>
        <end position="284"/>
    </location>
</feature>
<organism evidence="2 3">
    <name type="scientific">candidate division WOR-1 bacterium DG_54_3</name>
    <dbReference type="NCBI Taxonomy" id="1703775"/>
    <lineage>
        <taxon>Bacteria</taxon>
        <taxon>Bacillati</taxon>
        <taxon>Saganbacteria</taxon>
    </lineage>
</organism>
<dbReference type="AlphaFoldDB" id="A0A0S7Y4Z7"/>
<reference evidence="2 3" key="1">
    <citation type="journal article" date="2015" name="Microbiome">
        <title>Genomic resolution of linkages in carbon, nitrogen, and sulfur cycling among widespread estuary sediment bacteria.</title>
        <authorList>
            <person name="Baker B.J."/>
            <person name="Lazar C.S."/>
            <person name="Teske A.P."/>
            <person name="Dick G.J."/>
        </authorList>
    </citation>
    <scope>NUCLEOTIDE SEQUENCE [LARGE SCALE GENOMIC DNA]</scope>
    <source>
        <strain evidence="2">DG_54_3</strain>
    </source>
</reference>